<feature type="region of interest" description="Disordered" evidence="11">
    <location>
        <begin position="1484"/>
        <end position="1582"/>
    </location>
</feature>
<feature type="region of interest" description="Disordered" evidence="11">
    <location>
        <begin position="1411"/>
        <end position="1436"/>
    </location>
</feature>
<dbReference type="GO" id="GO:0005886">
    <property type="term" value="C:plasma membrane"/>
    <property type="evidence" value="ECO:0007669"/>
    <property type="project" value="TreeGrafter"/>
</dbReference>
<dbReference type="GO" id="GO:0015386">
    <property type="term" value="F:potassium:proton antiporter activity"/>
    <property type="evidence" value="ECO:0007669"/>
    <property type="project" value="TreeGrafter"/>
</dbReference>
<feature type="transmembrane region" description="Helical" evidence="12">
    <location>
        <begin position="444"/>
        <end position="467"/>
    </location>
</feature>
<feature type="transmembrane region" description="Helical" evidence="12">
    <location>
        <begin position="123"/>
        <end position="149"/>
    </location>
</feature>
<keyword evidence="15" id="KW-1185">Reference proteome</keyword>
<feature type="compositionally biased region" description="Basic and acidic residues" evidence="11">
    <location>
        <begin position="1506"/>
        <end position="1518"/>
    </location>
</feature>
<dbReference type="EMBL" id="JALJOQ010000219">
    <property type="protein sequence ID" value="KAK9788845.1"/>
    <property type="molecule type" value="Genomic_DNA"/>
</dbReference>
<evidence type="ECO:0000256" key="11">
    <source>
        <dbReference type="SAM" id="MobiDB-lite"/>
    </source>
</evidence>
<keyword evidence="4 12" id="KW-1133">Transmembrane helix</keyword>
<feature type="compositionally biased region" description="Basic and acidic residues" evidence="11">
    <location>
        <begin position="616"/>
        <end position="629"/>
    </location>
</feature>
<comment type="subcellular location">
    <subcellularLocation>
        <location evidence="1">Membrane</location>
        <topology evidence="1">Multi-pass membrane protein</topology>
    </subcellularLocation>
</comment>
<protein>
    <recommendedName>
        <fullName evidence="13">Cation/H+ exchanger transmembrane domain-containing protein</fullName>
    </recommendedName>
</protein>
<gene>
    <name evidence="14" type="ORF">WJX73_003600</name>
</gene>
<evidence type="ECO:0000256" key="12">
    <source>
        <dbReference type="SAM" id="Phobius"/>
    </source>
</evidence>
<feature type="compositionally biased region" description="Low complexity" evidence="11">
    <location>
        <begin position="720"/>
        <end position="729"/>
    </location>
</feature>
<feature type="compositionally biased region" description="Basic and acidic residues" evidence="11">
    <location>
        <begin position="648"/>
        <end position="661"/>
    </location>
</feature>
<feature type="transmembrane region" description="Helical" evidence="12">
    <location>
        <begin position="375"/>
        <end position="399"/>
    </location>
</feature>
<keyword evidence="6" id="KW-0406">Ion transport</keyword>
<proteinExistence type="predicted"/>
<evidence type="ECO:0000256" key="9">
    <source>
        <dbReference type="ARBA" id="ARBA00047524"/>
    </source>
</evidence>
<dbReference type="GO" id="GO:0015385">
    <property type="term" value="F:sodium:proton antiporter activity"/>
    <property type="evidence" value="ECO:0007669"/>
    <property type="project" value="InterPro"/>
</dbReference>
<evidence type="ECO:0000259" key="13">
    <source>
        <dbReference type="Pfam" id="PF00999"/>
    </source>
</evidence>
<feature type="transmembrane region" description="Helical" evidence="12">
    <location>
        <begin position="240"/>
        <end position="262"/>
    </location>
</feature>
<evidence type="ECO:0000256" key="5">
    <source>
        <dbReference type="ARBA" id="ARBA00023053"/>
    </source>
</evidence>
<feature type="compositionally biased region" description="Polar residues" evidence="11">
    <location>
        <begin position="794"/>
        <end position="807"/>
    </location>
</feature>
<comment type="catalytic activity">
    <reaction evidence="10">
        <text>K(+)(in) + H(+)(out) = K(+)(out) + H(+)(in)</text>
        <dbReference type="Rhea" id="RHEA:29467"/>
        <dbReference type="ChEBI" id="CHEBI:15378"/>
        <dbReference type="ChEBI" id="CHEBI:29103"/>
    </reaction>
</comment>
<dbReference type="PANTHER" id="PTHR10110">
    <property type="entry name" value="SODIUM/HYDROGEN EXCHANGER"/>
    <property type="match status" value="1"/>
</dbReference>
<evidence type="ECO:0000256" key="10">
    <source>
        <dbReference type="ARBA" id="ARBA00047912"/>
    </source>
</evidence>
<dbReference type="InterPro" id="IPR006153">
    <property type="entry name" value="Cation/H_exchanger_TM"/>
</dbReference>
<feature type="transmembrane region" description="Helical" evidence="12">
    <location>
        <begin position="336"/>
        <end position="355"/>
    </location>
</feature>
<keyword evidence="5" id="KW-0915">Sodium</keyword>
<evidence type="ECO:0000256" key="7">
    <source>
        <dbReference type="ARBA" id="ARBA00023136"/>
    </source>
</evidence>
<sequence>MDPFGKHENTTCPSHVTYSHREDDPGYYNWCVVPNSGYDAILFAGVALLAACLLQGKFSALWIMAAGAVCQTVAFPVNLGRFGNSLAIWLGIRPADILLYTFLPPMLLDASVRVNFFLFQKVLLHVVSFAFLLVMASTVILTPILLFLFNLRSEGWQWPDAALFAVMLASTDAVAVSALLKSAGAPEHLVVILEGESLFNDATSIVLFQVVFGAVQNISDHKPAFEGSVLEQIGGVTSKILRLAAGGALVGYAFGIATRLLLKLMHRRGHKAPEQLALTLSLSYLCFYCANAPLEVSGVIAVVVYGLSGCSTAKWHMSAKIVETGIFDSFWDTVGFSINGVVFFFAGASSVNFFWRSSAELLLQEPDRALIYSFWRLPFLWVVMFAVRGACILALNPLFSLAGTGFSTAEIVFSAIGGLRGAISLILAQVVVTEHRPGSHNSRVIAQLVLWTAGVVVLTLAINAPIIPPLINRLGLLTVAPVKARMRAKAARALMRHSHHAVHELQQDQDEMLRGVDWRGVEKQVDLTDALVHLLPGRPQDPEAAVQQAEKDSAGTGPLKSVMQGIRHAAKGDMGRARSVLEPLLERHSSDMDQHMHEYRLDIEEADAASSANVQQRREAPEKAKKGDDGLDELEVPFLSDKRKAKPKDKDNKDGKLRQEQADEENPPRTSTASNRAPPSSSRSSREAPAEGFPPTLPSPFSREESQEVPVLSTASVKRSGSTAPSTGPGSPPATQPPQEGMHPVIVPCLVPAGGGKHRRGSPSVHWTSTNWQPLPAPDAVTSSQAANARRSLQRINSQRRPTASKSQQRRHGDTRALQRALSGMFTADTPSTTKGGNQSEDPEAEVEEEEEQFVFSQDEMVEEARLRLVAGLKRYYHAKRAEGLLSARGMQLLDWVCAAQMDAASQPLFLWSRIEREACGHMRVRVLSQLLFWGRKFALFLRTLRPRWLFLPILWPLARLLNVWSVDMSRVMLLTLEVAMEFWLSLQWTPQAQWLKDTDTPCNALKLEVREQSRAVWHFILDREVEAPARFCSIQTFRAALAVMTQQAGFVDQLYKTGMVDDGEHQILEEIVDRRARQLTRIGPGWKLPQGSDVLRGVPALQGLPESTFEYIVTHGRLVRYAPDQVIWQPPSSEAQGSTSGSFPCPGSGIFIVAVGLVKTTFSGPGQSPKEFFVGAGEVLMLLPALLNEGMVGVGPATAMGSALGHGPVVFHLPQDLIDELRARASSDLSLKQLELDLHRMAAMYVLGRTKPQLLKAAQAHYKHMALQRTRRAVMRRLGPVHERRLGRRPRAEEVWAGVRTSEAAQKVVARELEHALFKPQAALQSPGSWEDVQQDDQAREDAMADEEILSTMDPKDVAKALQLKAVDAGKELKEQLRDARLVVLGPWQQLAVCSSLVLLKGSLRTSGQACQQQEPGEQSRSEEEQAGDVRPQQQGDWHIKVQYRSPCVLPWLWEAVSQSGDVLLTPQPITHVAGQTGATIVICPPRSSDTAHDNGDDPESSAALDERVSREARDRGASSQDEGAADSAANDEEKGFAVLHGQVPAKRLASGGAAEAVEYDHAEGSRRGDGADVPSIVDAA</sequence>
<feature type="domain" description="Cation/H+ exchanger transmembrane" evidence="13">
    <location>
        <begin position="97"/>
        <end position="471"/>
    </location>
</feature>
<feature type="region of interest" description="Disordered" evidence="11">
    <location>
        <begin position="536"/>
        <end position="560"/>
    </location>
</feature>
<keyword evidence="7 12" id="KW-0472">Membrane</keyword>
<evidence type="ECO:0000313" key="15">
    <source>
        <dbReference type="Proteomes" id="UP001465755"/>
    </source>
</evidence>
<reference evidence="14 15" key="1">
    <citation type="journal article" date="2024" name="Nat. Commun.">
        <title>Phylogenomics reveals the evolutionary origins of lichenization in chlorophyte algae.</title>
        <authorList>
            <person name="Puginier C."/>
            <person name="Libourel C."/>
            <person name="Otte J."/>
            <person name="Skaloud P."/>
            <person name="Haon M."/>
            <person name="Grisel S."/>
            <person name="Petersen M."/>
            <person name="Berrin J.G."/>
            <person name="Delaux P.M."/>
            <person name="Dal Grande F."/>
            <person name="Keller J."/>
        </authorList>
    </citation>
    <scope>NUCLEOTIDE SEQUENCE [LARGE SCALE GENOMIC DNA]</scope>
    <source>
        <strain evidence="14 15">SAG 2036</strain>
    </source>
</reference>
<dbReference type="PANTHER" id="PTHR10110:SF197">
    <property type="entry name" value="SODIUM_HYDROGEN EXCHANGER"/>
    <property type="match status" value="1"/>
</dbReference>
<keyword evidence="3 12" id="KW-0812">Transmembrane</keyword>
<evidence type="ECO:0000256" key="8">
    <source>
        <dbReference type="ARBA" id="ARBA00023201"/>
    </source>
</evidence>
<organism evidence="14 15">
    <name type="scientific">Symbiochloris irregularis</name>
    <dbReference type="NCBI Taxonomy" id="706552"/>
    <lineage>
        <taxon>Eukaryota</taxon>
        <taxon>Viridiplantae</taxon>
        <taxon>Chlorophyta</taxon>
        <taxon>core chlorophytes</taxon>
        <taxon>Trebouxiophyceae</taxon>
        <taxon>Trebouxiales</taxon>
        <taxon>Trebouxiaceae</taxon>
        <taxon>Symbiochloris</taxon>
    </lineage>
</organism>
<accession>A0AAW1NP53</accession>
<feature type="transmembrane region" description="Helical" evidence="12">
    <location>
        <begin position="282"/>
        <end position="307"/>
    </location>
</feature>
<feature type="transmembrane region" description="Helical" evidence="12">
    <location>
        <begin position="40"/>
        <end position="65"/>
    </location>
</feature>
<feature type="compositionally biased region" description="Basic and acidic residues" evidence="11">
    <location>
        <begin position="1560"/>
        <end position="1572"/>
    </location>
</feature>
<name>A0AAW1NP53_9CHLO</name>
<dbReference type="Gene3D" id="6.10.140.1330">
    <property type="match status" value="1"/>
</dbReference>
<comment type="caution">
    <text evidence="14">The sequence shown here is derived from an EMBL/GenBank/DDBJ whole genome shotgun (WGS) entry which is preliminary data.</text>
</comment>
<evidence type="ECO:0000256" key="4">
    <source>
        <dbReference type="ARBA" id="ARBA00022989"/>
    </source>
</evidence>
<comment type="catalytic activity">
    <reaction evidence="9">
        <text>Na(+)(in) + H(+)(out) = Na(+)(out) + H(+)(in)</text>
        <dbReference type="Rhea" id="RHEA:29419"/>
        <dbReference type="ChEBI" id="CHEBI:15378"/>
        <dbReference type="ChEBI" id="CHEBI:29101"/>
    </reaction>
</comment>
<keyword evidence="8" id="KW-0739">Sodium transport</keyword>
<feature type="compositionally biased region" description="Polar residues" evidence="11">
    <location>
        <begin position="829"/>
        <end position="839"/>
    </location>
</feature>
<dbReference type="GO" id="GO:0098719">
    <property type="term" value="P:sodium ion import across plasma membrane"/>
    <property type="evidence" value="ECO:0007669"/>
    <property type="project" value="TreeGrafter"/>
</dbReference>
<feature type="compositionally biased region" description="Acidic residues" evidence="11">
    <location>
        <begin position="841"/>
        <end position="850"/>
    </location>
</feature>
<evidence type="ECO:0000256" key="3">
    <source>
        <dbReference type="ARBA" id="ARBA00022692"/>
    </source>
</evidence>
<evidence type="ECO:0000313" key="14">
    <source>
        <dbReference type="EMBL" id="KAK9788845.1"/>
    </source>
</evidence>
<feature type="compositionally biased region" description="Low complexity" evidence="11">
    <location>
        <begin position="670"/>
        <end position="683"/>
    </location>
</feature>
<evidence type="ECO:0000256" key="6">
    <source>
        <dbReference type="ARBA" id="ARBA00023065"/>
    </source>
</evidence>
<evidence type="ECO:0000256" key="2">
    <source>
        <dbReference type="ARBA" id="ARBA00022448"/>
    </source>
</evidence>
<dbReference type="InterPro" id="IPR018422">
    <property type="entry name" value="Cation/H_exchanger_CPA1"/>
</dbReference>
<feature type="region of interest" description="Disordered" evidence="11">
    <location>
        <begin position="608"/>
        <end position="850"/>
    </location>
</feature>
<keyword evidence="2" id="KW-0813">Transport</keyword>
<evidence type="ECO:0000256" key="1">
    <source>
        <dbReference type="ARBA" id="ARBA00004141"/>
    </source>
</evidence>
<feature type="transmembrane region" description="Helical" evidence="12">
    <location>
        <begin position="411"/>
        <end position="432"/>
    </location>
</feature>
<dbReference type="GO" id="GO:0051453">
    <property type="term" value="P:regulation of intracellular pH"/>
    <property type="evidence" value="ECO:0007669"/>
    <property type="project" value="TreeGrafter"/>
</dbReference>
<dbReference type="Pfam" id="PF00999">
    <property type="entry name" value="Na_H_Exchanger"/>
    <property type="match status" value="1"/>
</dbReference>
<dbReference type="Proteomes" id="UP001465755">
    <property type="component" value="Unassembled WGS sequence"/>
</dbReference>